<sequence>MRSLAKQYKQKHKELGSVDLSVGNSVALEKGGNRGASFNIWLFQMRMKQQPVGYCFITCLLSQNNRHK</sequence>
<dbReference type="Proteomes" id="UP000243053">
    <property type="component" value="Unassembled WGS sequence"/>
</dbReference>
<evidence type="ECO:0000313" key="1">
    <source>
        <dbReference type="EMBL" id="OUR82375.1"/>
    </source>
</evidence>
<proteinExistence type="predicted"/>
<reference evidence="2" key="1">
    <citation type="journal article" date="2017" name="Proc. Natl. Acad. Sci. U.S.A.">
        <title>Simulation of Deepwater Horizon oil plume reveals substrate specialization within a complex community of hydrocarbon degraders.</title>
        <authorList>
            <person name="Hu P."/>
            <person name="Dubinsky E.A."/>
            <person name="Probst A.J."/>
            <person name="Wang J."/>
            <person name="Sieber C.M.K."/>
            <person name="Tom L.M."/>
            <person name="Gardinali P."/>
            <person name="Banfield J.F."/>
            <person name="Atlas R.M."/>
            <person name="Andersen G.L."/>
        </authorList>
    </citation>
    <scope>NUCLEOTIDE SEQUENCE [LARGE SCALE GENOMIC DNA]</scope>
</reference>
<dbReference type="AlphaFoldDB" id="A0A1Y5ENB3"/>
<name>A0A1Y5ENB3_COLPS</name>
<dbReference type="EMBL" id="MAAF01000040">
    <property type="protein sequence ID" value="OUR82375.1"/>
    <property type="molecule type" value="Genomic_DNA"/>
</dbReference>
<protein>
    <submittedName>
        <fullName evidence="1">Uncharacterized protein</fullName>
    </submittedName>
</protein>
<organism evidence="1 2">
    <name type="scientific">Colwellia psychrerythraea</name>
    <name type="common">Vibrio psychroerythus</name>
    <dbReference type="NCBI Taxonomy" id="28229"/>
    <lineage>
        <taxon>Bacteria</taxon>
        <taxon>Pseudomonadati</taxon>
        <taxon>Pseudomonadota</taxon>
        <taxon>Gammaproteobacteria</taxon>
        <taxon>Alteromonadales</taxon>
        <taxon>Colwelliaceae</taxon>
        <taxon>Colwellia</taxon>
    </lineage>
</organism>
<accession>A0A1Y5ENB3</accession>
<evidence type="ECO:0000313" key="2">
    <source>
        <dbReference type="Proteomes" id="UP000243053"/>
    </source>
</evidence>
<gene>
    <name evidence="1" type="ORF">A9Q75_06595</name>
</gene>
<comment type="caution">
    <text evidence="1">The sequence shown here is derived from an EMBL/GenBank/DDBJ whole genome shotgun (WGS) entry which is preliminary data.</text>
</comment>